<proteinExistence type="predicted"/>
<gene>
    <name evidence="1" type="ORF">LCGC14_0568170</name>
</gene>
<protein>
    <submittedName>
        <fullName evidence="1">Uncharacterized protein</fullName>
    </submittedName>
</protein>
<dbReference type="AlphaFoldDB" id="A0A0F9RJX3"/>
<sequence>MAEANRDQNRVETVLGVSSTDGVTPLEAEINPVTGKLRVDGKDTSPVVTIGTEVPRDNNRVTIACAQRIDNGEPMPIHINVANGRWLTEV</sequence>
<reference evidence="1" key="1">
    <citation type="journal article" date="2015" name="Nature">
        <title>Complex archaea that bridge the gap between prokaryotes and eukaryotes.</title>
        <authorList>
            <person name="Spang A."/>
            <person name="Saw J.H."/>
            <person name="Jorgensen S.L."/>
            <person name="Zaremba-Niedzwiedzka K."/>
            <person name="Martijn J."/>
            <person name="Lind A.E."/>
            <person name="van Eijk R."/>
            <person name="Schleper C."/>
            <person name="Guy L."/>
            <person name="Ettema T.J."/>
        </authorList>
    </citation>
    <scope>NUCLEOTIDE SEQUENCE</scope>
</reference>
<accession>A0A0F9RJX3</accession>
<name>A0A0F9RJX3_9ZZZZ</name>
<dbReference type="EMBL" id="LAZR01000829">
    <property type="protein sequence ID" value="KKN56835.1"/>
    <property type="molecule type" value="Genomic_DNA"/>
</dbReference>
<organism evidence="1">
    <name type="scientific">marine sediment metagenome</name>
    <dbReference type="NCBI Taxonomy" id="412755"/>
    <lineage>
        <taxon>unclassified sequences</taxon>
        <taxon>metagenomes</taxon>
        <taxon>ecological metagenomes</taxon>
    </lineage>
</organism>
<evidence type="ECO:0000313" key="1">
    <source>
        <dbReference type="EMBL" id="KKN56835.1"/>
    </source>
</evidence>
<comment type="caution">
    <text evidence="1">The sequence shown here is derived from an EMBL/GenBank/DDBJ whole genome shotgun (WGS) entry which is preliminary data.</text>
</comment>